<sequence length="2138" mass="239802">QTMRLLTATLTGLSLLVSLASIGPALAQDVSQTSFDNPPTSYFYFKDSEVMLLHDADFQSVWRSSNQGKTWSLVEGVPKEARAVFEHPFDKNKAYILGEDTTHWKTDDQGATWTKFTTPLKPVPYALNFHAERTDYLIFAGLQCQTSYGGCQTDSFYTLDNFATIHKLRSNTQNCLWTVSSEQFKNAPTKEIMCIELFDTGNNPMRNSRLVQSDSFFESGLQRINFSQDKDVNGIIDVRTINKFIVAAARSPNSMEELDLYISKDGVNWHEAVFPQGQKMTERAYTLLESTDHSLMVDVLSNPIALYGDLYRSNSNGTFYAKSLEYVNRNFEGFVDFERIQGLEGIMLANVQSSPSDMLSGKDKKVQTRISFDDGSSWSPLKKVKDQDGKDMECNNCVLSLHSVTGNQNVGVVYSSKAAVGFIMGVGHYGEYLLPYDECDTFLSRDGGLTWKMVAEGAHKYEFGDMGNLIVMVDDEKAVDHLRWSKDQGATWNDAKLDVTVRAHILTTDPESTSRVFNLFAIDPKSENGQKYKLFQLDLSNAHSRQCQLDENDKDRSDFETWAARDLTEGPDCLMGHEQIFYRRKQNSDCYVGRDFQDPMLDDRPCKCTIADYECDYNFVRSDDGKCVRLGPDPLPAGLCKSDSDLYPSSSGYRKIPGNTCEVPDSGTPMDEPVDRPCSENKGGVEYGKPEGGPAKNYGLATPGDERIKVTPYYFQHEIEQFVYFRNSPAVLIRVQNGDLFRTGDAGATWKHVLEDAGKINSFVMHEFDDARAYAFAGDAMYFTNNQGESWENIKIPHPVSKVVSQAIDFHPGEKDWLILIADSPSPAHTIAYVSRDNGGNWEQIQQVKSVQKCIFGRDSNFKIEKQTVYCSAHKLESGDRNNPLQLFRTTDWGSNNEYLFDDVVEFFVIEDFMAVATENKGNLQLFVSVDGDTFAPAQFPPDHYIDRNTFTVLQSTTHSILLDVFKSTITGKEYGDLYKSNGNGTFYHLSLTNTNGDSRGLVDFEKMQSVDGIIFANQVMNTDELRGSNDVSKKVRTMISWDDGSTWKPLQPPHNYDCSGVDCYLNLHSRTDINGPGAIFSVSGAPGIAMGVGNVGAQLRPYEQGDTFLTRDGGHSWVEVRKGEHLYEFGDHGSVIAIVSNEGPTNELVYTWDQGETWEYIKFSEKPIRVTTLTTEPTSTTQKFVIIGHTTSSSGEAPQQVYILVDFLPVGMRQCENSSDSIDSSDFENWVPKDDDGDNSCLLGSQVTYIRRKKDRKCAVGDRYQSPKITQQTCKCRDIDFECDFGFWRDDDGHCVAHGVHPDRPRDCKDKFTGRSGYKKISKSVCEGGEDLSKDKEWECGEGKMILRRAAIFAKMSFLNALFDSTQNEFGDEMVNYIFFNNTDRVIVRTNDQKVYLSENDGYSWTQLFKDTPIIRMLQNPHFEQRAYFITEGKSHFMTTDSGSNFQKFDVPMAPSQVLLAPIMNFHSGSAENLIYVGETSCDSFASVDCHTEGFYSLNGGQNWDSLGTYVRQCLWGRDGTITATDPDSIFCEQFHEKSGNQRTAYANPLEFVSSTDYFNSKSYLFDDIVGVAIFNGYMVVASTGHGGANLQFSVSIDGKTFADAHFPTSLDLHKEAYTIMESKYNVWLHVSTNTHKNGEFGHIFTSNSNGTYYVLSLQNANRNEYGIVDFEKMQGIDGIAVANTVTNPNQANIGDSKKLVSMITFNAGADWNPLTAPPQDANGKKYDCSDCTLNLHSYSERRNPRDLISLSSAVGLMVGVGNVGKTLSPYLDGDMFLTRDAGKSWTEIYKGAHLWEFADQGALLVLVDDEEATDSLKFTTDEGKSWKSYQFVKDDKKIRVSDIITQPDGTSQKYTIWGKERGSGKTVAYHVDFSTIHPRQCKLDLEHPTDDDFDLWSPEDTRGEKCLFGRETRYYRRIPDRDCYIGTKLTQPHEVTRTCACTKEDFECNFNHIRNDKGECVLVEGLAPLMPQCDGDMDFYYEPTAYRKIAASTCQGGTELDKGTQIWCPGKSYSKGIWAVYILLPFGAAAAIFGVLTLRKKRGFGSIRLSDTAEAGSRLSGSLLTKLASAAVVIPVAVFSLISRIPWPTSIPDFVRNIRLPTFGRSQYSRLNQDEHSGVLMDDYEVSNLDDDADEL</sequence>
<dbReference type="OrthoDB" id="443634at2759"/>
<dbReference type="PANTHER" id="PTHR12106:SF27">
    <property type="entry name" value="SORTILIN-RELATED RECEPTOR"/>
    <property type="match status" value="1"/>
</dbReference>
<evidence type="ECO:0000256" key="7">
    <source>
        <dbReference type="SAM" id="SignalP"/>
    </source>
</evidence>
<evidence type="ECO:0000256" key="1">
    <source>
        <dbReference type="ARBA" id="ARBA00004370"/>
    </source>
</evidence>
<accession>A0A8H7QB28</accession>
<dbReference type="GO" id="GO:0006895">
    <property type="term" value="P:Golgi to endosome transport"/>
    <property type="evidence" value="ECO:0007669"/>
    <property type="project" value="TreeGrafter"/>
</dbReference>
<dbReference type="Proteomes" id="UP000612746">
    <property type="component" value="Unassembled WGS sequence"/>
</dbReference>
<dbReference type="InterPro" id="IPR031777">
    <property type="entry name" value="Sortilin_C"/>
</dbReference>
<evidence type="ECO:0000259" key="8">
    <source>
        <dbReference type="SMART" id="SM00602"/>
    </source>
</evidence>
<dbReference type="InterPro" id="IPR015943">
    <property type="entry name" value="WD40/YVTN_repeat-like_dom_sf"/>
</dbReference>
<keyword evidence="2" id="KW-0677">Repeat</keyword>
<dbReference type="Gene3D" id="2.10.70.80">
    <property type="match status" value="3"/>
</dbReference>
<keyword evidence="7" id="KW-0732">Signal</keyword>
<dbReference type="InterPro" id="IPR006581">
    <property type="entry name" value="VPS10"/>
</dbReference>
<feature type="signal peptide" evidence="7">
    <location>
        <begin position="1"/>
        <end position="27"/>
    </location>
</feature>
<dbReference type="InterPro" id="IPR031778">
    <property type="entry name" value="Sortilin_N"/>
</dbReference>
<reference evidence="9" key="1">
    <citation type="submission" date="2020-12" db="EMBL/GenBank/DDBJ databases">
        <title>Metabolic potential, ecology and presence of endohyphal bacteria is reflected in genomic diversity of Mucoromycotina.</title>
        <authorList>
            <person name="Muszewska A."/>
            <person name="Okrasinska A."/>
            <person name="Steczkiewicz K."/>
            <person name="Drgas O."/>
            <person name="Orlowska M."/>
            <person name="Perlinska-Lenart U."/>
            <person name="Aleksandrzak-Piekarczyk T."/>
            <person name="Szatraj K."/>
            <person name="Zielenkiewicz U."/>
            <person name="Pilsyk S."/>
            <person name="Malc E."/>
            <person name="Mieczkowski P."/>
            <person name="Kruszewska J.S."/>
            <person name="Biernat P."/>
            <person name="Pawlowska J."/>
        </authorList>
    </citation>
    <scope>NUCLEOTIDE SEQUENCE</scope>
    <source>
        <strain evidence="9">WA0000051536</strain>
    </source>
</reference>
<feature type="domain" description="VPS10" evidence="8">
    <location>
        <begin position="729"/>
        <end position="1346"/>
    </location>
</feature>
<dbReference type="Gene3D" id="2.120.10.10">
    <property type="match status" value="1"/>
</dbReference>
<name>A0A8H7QB28_9FUNG</name>
<evidence type="ECO:0000256" key="2">
    <source>
        <dbReference type="ARBA" id="ARBA00022737"/>
    </source>
</evidence>
<evidence type="ECO:0000313" key="10">
    <source>
        <dbReference type="Proteomes" id="UP000612746"/>
    </source>
</evidence>
<dbReference type="GO" id="GO:0005794">
    <property type="term" value="C:Golgi apparatus"/>
    <property type="evidence" value="ECO:0007669"/>
    <property type="project" value="TreeGrafter"/>
</dbReference>
<dbReference type="Pfam" id="PF15901">
    <property type="entry name" value="Sortilin_C"/>
    <property type="match status" value="3"/>
</dbReference>
<keyword evidence="6" id="KW-1133">Transmembrane helix</keyword>
<evidence type="ECO:0000256" key="3">
    <source>
        <dbReference type="ARBA" id="ARBA00023136"/>
    </source>
</evidence>
<feature type="transmembrane region" description="Helical" evidence="6">
    <location>
        <begin position="2020"/>
        <end position="2040"/>
    </location>
</feature>
<dbReference type="GO" id="GO:0005829">
    <property type="term" value="C:cytosol"/>
    <property type="evidence" value="ECO:0007669"/>
    <property type="project" value="GOC"/>
</dbReference>
<evidence type="ECO:0000256" key="6">
    <source>
        <dbReference type="SAM" id="Phobius"/>
    </source>
</evidence>
<dbReference type="GO" id="GO:0016020">
    <property type="term" value="C:membrane"/>
    <property type="evidence" value="ECO:0007669"/>
    <property type="project" value="UniProtKB-SubCell"/>
</dbReference>
<evidence type="ECO:0000256" key="4">
    <source>
        <dbReference type="ARBA" id="ARBA00023180"/>
    </source>
</evidence>
<dbReference type="EMBL" id="JAEPRA010000001">
    <property type="protein sequence ID" value="KAG2189237.1"/>
    <property type="molecule type" value="Genomic_DNA"/>
</dbReference>
<comment type="caution">
    <text evidence="9">The sequence shown here is derived from an EMBL/GenBank/DDBJ whole genome shotgun (WGS) entry which is preliminary data.</text>
</comment>
<dbReference type="PANTHER" id="PTHR12106">
    <property type="entry name" value="SORTILIN RELATED"/>
    <property type="match status" value="1"/>
</dbReference>
<keyword evidence="6" id="KW-0812">Transmembrane</keyword>
<feature type="transmembrane region" description="Helical" evidence="6">
    <location>
        <begin position="2069"/>
        <end position="2089"/>
    </location>
</feature>
<dbReference type="FunFam" id="3.30.60.270:FF:000005">
    <property type="entry name" value="Sortilin"/>
    <property type="match status" value="2"/>
</dbReference>
<feature type="non-terminal residue" evidence="9">
    <location>
        <position position="1"/>
    </location>
</feature>
<comment type="subcellular location">
    <subcellularLocation>
        <location evidence="1">Membrane</location>
    </subcellularLocation>
</comment>
<keyword evidence="10" id="KW-1185">Reference proteome</keyword>
<dbReference type="CDD" id="cd15482">
    <property type="entry name" value="Sialidase_non-viral"/>
    <property type="match status" value="1"/>
</dbReference>
<protein>
    <recommendedName>
        <fullName evidence="8">VPS10 domain-containing protein</fullName>
    </recommendedName>
</protein>
<gene>
    <name evidence="9" type="ORF">INT44_004379</name>
</gene>
<dbReference type="GO" id="GO:0006623">
    <property type="term" value="P:protein targeting to vacuole"/>
    <property type="evidence" value="ECO:0007669"/>
    <property type="project" value="TreeGrafter"/>
</dbReference>
<evidence type="ECO:0000256" key="5">
    <source>
        <dbReference type="SAM" id="MobiDB-lite"/>
    </source>
</evidence>
<dbReference type="InterPro" id="IPR050310">
    <property type="entry name" value="VPS10-sortilin"/>
</dbReference>
<keyword evidence="4" id="KW-0325">Glycoprotein</keyword>
<feature type="chain" id="PRO_5033994722" description="VPS10 domain-containing protein" evidence="7">
    <location>
        <begin position="28"/>
        <end position="2138"/>
    </location>
</feature>
<dbReference type="Gene3D" id="2.130.10.10">
    <property type="entry name" value="YVTN repeat-like/Quinoprotein amine dehydrogenase"/>
    <property type="match status" value="3"/>
</dbReference>
<proteinExistence type="predicted"/>
<feature type="domain" description="VPS10" evidence="8">
    <location>
        <begin position="1385"/>
        <end position="2015"/>
    </location>
</feature>
<dbReference type="Pfam" id="PF15902">
    <property type="entry name" value="Sortilin-Vps10"/>
    <property type="match status" value="3"/>
</dbReference>
<feature type="region of interest" description="Disordered" evidence="5">
    <location>
        <begin position="657"/>
        <end position="676"/>
    </location>
</feature>
<dbReference type="SMART" id="SM00602">
    <property type="entry name" value="VPS10"/>
    <property type="match status" value="3"/>
</dbReference>
<feature type="domain" description="VPS10" evidence="8">
    <location>
        <begin position="50"/>
        <end position="673"/>
    </location>
</feature>
<dbReference type="GO" id="GO:0006896">
    <property type="term" value="P:Golgi to vacuole transport"/>
    <property type="evidence" value="ECO:0007669"/>
    <property type="project" value="TreeGrafter"/>
</dbReference>
<organism evidence="9 10">
    <name type="scientific">Umbelopsis vinacea</name>
    <dbReference type="NCBI Taxonomy" id="44442"/>
    <lineage>
        <taxon>Eukaryota</taxon>
        <taxon>Fungi</taxon>
        <taxon>Fungi incertae sedis</taxon>
        <taxon>Mucoromycota</taxon>
        <taxon>Mucoromycotina</taxon>
        <taxon>Umbelopsidomycetes</taxon>
        <taxon>Umbelopsidales</taxon>
        <taxon>Umbelopsidaceae</taxon>
        <taxon>Umbelopsis</taxon>
    </lineage>
</organism>
<evidence type="ECO:0000313" key="9">
    <source>
        <dbReference type="EMBL" id="KAG2189237.1"/>
    </source>
</evidence>
<dbReference type="SUPFAM" id="SSF110296">
    <property type="entry name" value="Oligoxyloglucan reducing end-specific cellobiohydrolase"/>
    <property type="match status" value="3"/>
</dbReference>
<keyword evidence="3 6" id="KW-0472">Membrane</keyword>
<dbReference type="Gene3D" id="3.30.60.270">
    <property type="match status" value="3"/>
</dbReference>